<dbReference type="InterPro" id="IPR050066">
    <property type="entry name" value="UvrABC_protein_C"/>
</dbReference>
<feature type="domain" description="UVR" evidence="2">
    <location>
        <begin position="268"/>
        <end position="303"/>
    </location>
</feature>
<evidence type="ECO:0000259" key="3">
    <source>
        <dbReference type="PROSITE" id="PS50164"/>
    </source>
</evidence>
<dbReference type="InterPro" id="IPR001162">
    <property type="entry name" value="UvrC_RNase_H_dom"/>
</dbReference>
<dbReference type="InterPro" id="IPR035901">
    <property type="entry name" value="GIY-YIG_endonuc_sf"/>
</dbReference>
<dbReference type="PANTHER" id="PTHR30562">
    <property type="entry name" value="UVRC/OXIDOREDUCTASE"/>
    <property type="match status" value="1"/>
</dbReference>
<dbReference type="InterPro" id="IPR047296">
    <property type="entry name" value="GIY-YIG_UvrC_Cho"/>
</dbReference>
<dbReference type="PATRIC" id="fig|1618742.3.peg.277"/>
<evidence type="ECO:0000259" key="4">
    <source>
        <dbReference type="PROSITE" id="PS50165"/>
    </source>
</evidence>
<dbReference type="GO" id="GO:0006289">
    <property type="term" value="P:nucleotide-excision repair"/>
    <property type="evidence" value="ECO:0007669"/>
    <property type="project" value="InterPro"/>
</dbReference>
<dbReference type="Gene3D" id="3.40.1440.10">
    <property type="entry name" value="GIY-YIG endonuclease"/>
    <property type="match status" value="1"/>
</dbReference>
<evidence type="ECO:0000313" key="6">
    <source>
        <dbReference type="Proteomes" id="UP000033876"/>
    </source>
</evidence>
<dbReference type="SUPFAM" id="SSF82771">
    <property type="entry name" value="GIY-YIG endonuclease"/>
    <property type="match status" value="1"/>
</dbReference>
<dbReference type="PROSITE" id="PS50164">
    <property type="entry name" value="GIY_YIG"/>
    <property type="match status" value="1"/>
</dbReference>
<evidence type="ECO:0000256" key="1">
    <source>
        <dbReference type="SAM" id="MobiDB-lite"/>
    </source>
</evidence>
<organism evidence="5 6">
    <name type="scientific">Candidatus Nomurabacteria bacterium GW2011_GWB1_37_5</name>
    <dbReference type="NCBI Taxonomy" id="1618742"/>
    <lineage>
        <taxon>Bacteria</taxon>
        <taxon>Candidatus Nomuraibacteriota</taxon>
    </lineage>
</organism>
<name>A0A0G0HAH2_9BACT</name>
<dbReference type="Proteomes" id="UP000033876">
    <property type="component" value="Unassembled WGS sequence"/>
</dbReference>
<dbReference type="PROSITE" id="PS50151">
    <property type="entry name" value="UVR"/>
    <property type="match status" value="1"/>
</dbReference>
<dbReference type="InterPro" id="IPR036876">
    <property type="entry name" value="UVR_dom_sf"/>
</dbReference>
<dbReference type="GO" id="GO:0009380">
    <property type="term" value="C:excinuclease repair complex"/>
    <property type="evidence" value="ECO:0007669"/>
    <property type="project" value="TreeGrafter"/>
</dbReference>
<sequence>MKRQDLNKYKLPDKPGVYMLTKPAEKGPTLKMPQGRTLGSRRILYIGKATSLRDRVRSYFGKDLIETRGPMILDMVTKSTSIKWQVTDSVLEALILEANLIKKHQPYYNVKEKDDKSFNYVGITDESYPKVIIVRGKDLDQKLSSRFRNASDGQARSKSSSTPGVKDAPTPGVFRISTFSRVFGPFTSGSSLREALKIIRRIFPFLDEKSKVKGSYEFYRQIGLVPDLPVGKGRSSRSDTERGTTLRSRQNYLKNIRNIKLIFEGKKNVILKNLEKEMRALAKEHKFEEANEVKKKIFALKHIQDVALIKDENVSLRSDLEPARGPTFSRHFRIEAYDIAHMFGKDMVGVMTVVENGEIVKSAYRKFSARGGSASGGKTILDKGKPNDPAALREILERRFAHPEWRFPNLIVVDGGKAQLNVANKVIEESGLVEIIKTVSVVKDEKHRPRQILGDQIIARKYESEILLANSESHRFAVKYHRSRREVIRP</sequence>
<reference evidence="5 6" key="1">
    <citation type="journal article" date="2015" name="Nature">
        <title>rRNA introns, odd ribosomes, and small enigmatic genomes across a large radiation of phyla.</title>
        <authorList>
            <person name="Brown C.T."/>
            <person name="Hug L.A."/>
            <person name="Thomas B.C."/>
            <person name="Sharon I."/>
            <person name="Castelle C.J."/>
            <person name="Singh A."/>
            <person name="Wilkins M.J."/>
            <person name="Williams K.H."/>
            <person name="Banfield J.F."/>
        </authorList>
    </citation>
    <scope>NUCLEOTIDE SEQUENCE [LARGE SCALE GENOMIC DNA]</scope>
</reference>
<dbReference type="AlphaFoldDB" id="A0A0G0HAH2"/>
<gene>
    <name evidence="5" type="ORF">US50_C0012G0010</name>
</gene>
<dbReference type="InterPro" id="IPR000305">
    <property type="entry name" value="GIY-YIG_endonuc"/>
</dbReference>
<feature type="domain" description="UvrC family homology region profile" evidence="4">
    <location>
        <begin position="333"/>
        <end position="427"/>
    </location>
</feature>
<comment type="caution">
    <text evidence="5">The sequence shown here is derived from an EMBL/GenBank/DDBJ whole genome shotgun (WGS) entry which is preliminary data.</text>
</comment>
<feature type="region of interest" description="Disordered" evidence="1">
    <location>
        <begin position="146"/>
        <end position="169"/>
    </location>
</feature>
<dbReference type="Gene3D" id="3.30.420.340">
    <property type="entry name" value="UvrC, RNAse H endonuclease domain"/>
    <property type="match status" value="1"/>
</dbReference>
<dbReference type="GO" id="GO:0009381">
    <property type="term" value="F:excinuclease ABC activity"/>
    <property type="evidence" value="ECO:0007669"/>
    <property type="project" value="InterPro"/>
</dbReference>
<proteinExistence type="predicted"/>
<feature type="domain" description="GIY-YIG" evidence="3">
    <location>
        <begin position="13"/>
        <end position="110"/>
    </location>
</feature>
<evidence type="ECO:0000259" key="2">
    <source>
        <dbReference type="PROSITE" id="PS50151"/>
    </source>
</evidence>
<dbReference type="SMART" id="SM00465">
    <property type="entry name" value="GIYc"/>
    <property type="match status" value="1"/>
</dbReference>
<evidence type="ECO:0000313" key="5">
    <source>
        <dbReference type="EMBL" id="KKQ35545.1"/>
    </source>
</evidence>
<feature type="compositionally biased region" description="Polar residues" evidence="1">
    <location>
        <begin position="146"/>
        <end position="163"/>
    </location>
</feature>
<dbReference type="Pfam" id="PF08459">
    <property type="entry name" value="UvrC_RNaseH_dom"/>
    <property type="match status" value="1"/>
</dbReference>
<protein>
    <submittedName>
        <fullName evidence="5">UvrABC system protein C</fullName>
    </submittedName>
</protein>
<dbReference type="EMBL" id="LBTF01000012">
    <property type="protein sequence ID" value="KKQ35545.1"/>
    <property type="molecule type" value="Genomic_DNA"/>
</dbReference>
<dbReference type="PANTHER" id="PTHR30562:SF1">
    <property type="entry name" value="UVRABC SYSTEM PROTEIN C"/>
    <property type="match status" value="1"/>
</dbReference>
<dbReference type="InterPro" id="IPR038476">
    <property type="entry name" value="UvrC_RNase_H_dom_sf"/>
</dbReference>
<dbReference type="CDD" id="cd10434">
    <property type="entry name" value="GIY-YIG_UvrC_Cho"/>
    <property type="match status" value="1"/>
</dbReference>
<dbReference type="SUPFAM" id="SSF46600">
    <property type="entry name" value="C-terminal UvrC-binding domain of UvrB"/>
    <property type="match status" value="1"/>
</dbReference>
<accession>A0A0G0HAH2</accession>
<dbReference type="InterPro" id="IPR001943">
    <property type="entry name" value="UVR_dom"/>
</dbReference>
<dbReference type="PROSITE" id="PS50165">
    <property type="entry name" value="UVRC"/>
    <property type="match status" value="1"/>
</dbReference>